<gene>
    <name evidence="1" type="ORF">B0H63DRAFT_520037</name>
</gene>
<sequence>MGWIYPDTVANNLPGQECNVDIISGVRGRLQGVIRPITHGTTVTWKITLSSDDGKLFEDGECGSVVMDRDNTVVFGHIIDIAEGVVAPLRDVFQQIRVFYGW</sequence>
<evidence type="ECO:0000313" key="1">
    <source>
        <dbReference type="EMBL" id="KAK3390824.1"/>
    </source>
</evidence>
<keyword evidence="2" id="KW-1185">Reference proteome</keyword>
<accession>A0AAE0NZY1</accession>
<dbReference type="Proteomes" id="UP001285441">
    <property type="component" value="Unassembled WGS sequence"/>
</dbReference>
<proteinExistence type="predicted"/>
<comment type="caution">
    <text evidence="1">The sequence shown here is derived from an EMBL/GenBank/DDBJ whole genome shotgun (WGS) entry which is preliminary data.</text>
</comment>
<protein>
    <submittedName>
        <fullName evidence="1">Uncharacterized protein</fullName>
    </submittedName>
</protein>
<dbReference type="AlphaFoldDB" id="A0AAE0NZY1"/>
<evidence type="ECO:0000313" key="2">
    <source>
        <dbReference type="Proteomes" id="UP001285441"/>
    </source>
</evidence>
<dbReference type="EMBL" id="JAULSW010000002">
    <property type="protein sequence ID" value="KAK3390824.1"/>
    <property type="molecule type" value="Genomic_DNA"/>
</dbReference>
<reference evidence="1" key="2">
    <citation type="submission" date="2023-06" db="EMBL/GenBank/DDBJ databases">
        <authorList>
            <consortium name="Lawrence Berkeley National Laboratory"/>
            <person name="Haridas S."/>
            <person name="Hensen N."/>
            <person name="Bonometti L."/>
            <person name="Westerberg I."/>
            <person name="Brannstrom I.O."/>
            <person name="Guillou S."/>
            <person name="Cros-Aarteil S."/>
            <person name="Calhoun S."/>
            <person name="Kuo A."/>
            <person name="Mondo S."/>
            <person name="Pangilinan J."/>
            <person name="Riley R."/>
            <person name="LaButti K."/>
            <person name="Andreopoulos B."/>
            <person name="Lipzen A."/>
            <person name="Chen C."/>
            <person name="Yanf M."/>
            <person name="Daum C."/>
            <person name="Ng V."/>
            <person name="Clum A."/>
            <person name="Steindorff A."/>
            <person name="Ohm R."/>
            <person name="Martin F."/>
            <person name="Silar P."/>
            <person name="Natvig D."/>
            <person name="Lalanne C."/>
            <person name="Gautier V."/>
            <person name="Ament-velasquez S.L."/>
            <person name="Kruys A."/>
            <person name="Hutchinson M.I."/>
            <person name="Powell A.J."/>
            <person name="Barry K."/>
            <person name="Miller A.N."/>
            <person name="Grigoriev I.V."/>
            <person name="Debuchy R."/>
            <person name="Gladieux P."/>
            <person name="Thoren M.H."/>
            <person name="Johannesson H."/>
        </authorList>
    </citation>
    <scope>NUCLEOTIDE SEQUENCE</scope>
    <source>
        <strain evidence="1">CBS 232.78</strain>
    </source>
</reference>
<name>A0AAE0NZY1_9PEZI</name>
<reference evidence="1" key="1">
    <citation type="journal article" date="2023" name="Mol. Phylogenet. Evol.">
        <title>Genome-scale phylogeny and comparative genomics of the fungal order Sordariales.</title>
        <authorList>
            <person name="Hensen N."/>
            <person name="Bonometti L."/>
            <person name="Westerberg I."/>
            <person name="Brannstrom I.O."/>
            <person name="Guillou S."/>
            <person name="Cros-Aarteil S."/>
            <person name="Calhoun S."/>
            <person name="Haridas S."/>
            <person name="Kuo A."/>
            <person name="Mondo S."/>
            <person name="Pangilinan J."/>
            <person name="Riley R."/>
            <person name="LaButti K."/>
            <person name="Andreopoulos B."/>
            <person name="Lipzen A."/>
            <person name="Chen C."/>
            <person name="Yan M."/>
            <person name="Daum C."/>
            <person name="Ng V."/>
            <person name="Clum A."/>
            <person name="Steindorff A."/>
            <person name="Ohm R.A."/>
            <person name="Martin F."/>
            <person name="Silar P."/>
            <person name="Natvig D.O."/>
            <person name="Lalanne C."/>
            <person name="Gautier V."/>
            <person name="Ament-Velasquez S.L."/>
            <person name="Kruys A."/>
            <person name="Hutchinson M.I."/>
            <person name="Powell A.J."/>
            <person name="Barry K."/>
            <person name="Miller A.N."/>
            <person name="Grigoriev I.V."/>
            <person name="Debuchy R."/>
            <person name="Gladieux P."/>
            <person name="Hiltunen Thoren M."/>
            <person name="Johannesson H."/>
        </authorList>
    </citation>
    <scope>NUCLEOTIDE SEQUENCE</scope>
    <source>
        <strain evidence="1">CBS 232.78</strain>
    </source>
</reference>
<organism evidence="1 2">
    <name type="scientific">Podospora didyma</name>
    <dbReference type="NCBI Taxonomy" id="330526"/>
    <lineage>
        <taxon>Eukaryota</taxon>
        <taxon>Fungi</taxon>
        <taxon>Dikarya</taxon>
        <taxon>Ascomycota</taxon>
        <taxon>Pezizomycotina</taxon>
        <taxon>Sordariomycetes</taxon>
        <taxon>Sordariomycetidae</taxon>
        <taxon>Sordariales</taxon>
        <taxon>Podosporaceae</taxon>
        <taxon>Podospora</taxon>
    </lineage>
</organism>